<evidence type="ECO:0000256" key="1">
    <source>
        <dbReference type="ARBA" id="ARBA00004651"/>
    </source>
</evidence>
<evidence type="ECO:0000256" key="2">
    <source>
        <dbReference type="ARBA" id="ARBA00007400"/>
    </source>
</evidence>
<name>A0ABW2V8B7_9BACL</name>
<dbReference type="Proteomes" id="UP001596528">
    <property type="component" value="Unassembled WGS sequence"/>
</dbReference>
<dbReference type="PANTHER" id="PTHR40074">
    <property type="entry name" value="O-ACETYLTRANSFERASE WECH"/>
    <property type="match status" value="1"/>
</dbReference>
<feature type="transmembrane region" description="Helical" evidence="8">
    <location>
        <begin position="281"/>
        <end position="299"/>
    </location>
</feature>
<dbReference type="RefSeq" id="WP_170209563.1">
    <property type="nucleotide sequence ID" value="NZ_JBHTGQ010000044.1"/>
</dbReference>
<dbReference type="GO" id="GO:0016746">
    <property type="term" value="F:acyltransferase activity"/>
    <property type="evidence" value="ECO:0007669"/>
    <property type="project" value="UniProtKB-KW"/>
</dbReference>
<evidence type="ECO:0000256" key="8">
    <source>
        <dbReference type="SAM" id="Phobius"/>
    </source>
</evidence>
<evidence type="ECO:0000256" key="4">
    <source>
        <dbReference type="ARBA" id="ARBA00022692"/>
    </source>
</evidence>
<feature type="region of interest" description="Disordered" evidence="7">
    <location>
        <begin position="348"/>
        <end position="368"/>
    </location>
</feature>
<sequence>MKKLQEIDLVRGIAILAVVFIHASAGAVGGLPEGTPWHSFFFTANQLMLFAVPVFLFISGLVLAYRYKGRWDGREMLKFYRKRLTQIMIPFLVWSAVFYAYFYIVPRLVQPSQIPGHWWSLLPWGQSSYHLYYLSIIIQFYLLFPILMELLKRFPKLNAALVPIGAAAQIAFYLANEHWGPFEHKPTIVFNYMFVLLTGCWIGWNYERWRSLHRKLGAPVVLFAVAAGGAFLVRVWTTGKVNWPALTYDTTFHLYGLAAALLFLWLGAAVQSRRDRKPLRLLALIGQASFGIYLVHPLVLSMWDTYTKSAGLHAMNKAVLLGGFVVTVAVSLALSLGYSRAAIEWRGTRPASGDVPQSPSGPGKALGA</sequence>
<evidence type="ECO:0000259" key="9">
    <source>
        <dbReference type="Pfam" id="PF01757"/>
    </source>
</evidence>
<feature type="transmembrane region" description="Helical" evidence="8">
    <location>
        <begin position="12"/>
        <end position="32"/>
    </location>
</feature>
<feature type="transmembrane region" description="Helical" evidence="8">
    <location>
        <begin position="187"/>
        <end position="204"/>
    </location>
</feature>
<evidence type="ECO:0000256" key="5">
    <source>
        <dbReference type="ARBA" id="ARBA00022989"/>
    </source>
</evidence>
<evidence type="ECO:0000256" key="7">
    <source>
        <dbReference type="SAM" id="MobiDB-lite"/>
    </source>
</evidence>
<evidence type="ECO:0000256" key="3">
    <source>
        <dbReference type="ARBA" id="ARBA00022475"/>
    </source>
</evidence>
<feature type="domain" description="Acyltransferase 3" evidence="9">
    <location>
        <begin position="5"/>
        <end position="335"/>
    </location>
</feature>
<feature type="transmembrane region" description="Helical" evidence="8">
    <location>
        <begin position="157"/>
        <end position="175"/>
    </location>
</feature>
<feature type="transmembrane region" description="Helical" evidence="8">
    <location>
        <begin position="87"/>
        <end position="109"/>
    </location>
</feature>
<dbReference type="InterPro" id="IPR002656">
    <property type="entry name" value="Acyl_transf_3_dom"/>
</dbReference>
<keyword evidence="6 8" id="KW-0472">Membrane</keyword>
<evidence type="ECO:0000313" key="11">
    <source>
        <dbReference type="Proteomes" id="UP001596528"/>
    </source>
</evidence>
<proteinExistence type="inferred from homology"/>
<keyword evidence="11" id="KW-1185">Reference proteome</keyword>
<evidence type="ECO:0000256" key="6">
    <source>
        <dbReference type="ARBA" id="ARBA00023136"/>
    </source>
</evidence>
<feature type="transmembrane region" description="Helical" evidence="8">
    <location>
        <begin position="47"/>
        <end position="67"/>
    </location>
</feature>
<feature type="transmembrane region" description="Helical" evidence="8">
    <location>
        <begin position="252"/>
        <end position="269"/>
    </location>
</feature>
<reference evidence="11" key="1">
    <citation type="journal article" date="2019" name="Int. J. Syst. Evol. Microbiol.">
        <title>The Global Catalogue of Microorganisms (GCM) 10K type strain sequencing project: providing services to taxonomists for standard genome sequencing and annotation.</title>
        <authorList>
            <consortium name="The Broad Institute Genomics Platform"/>
            <consortium name="The Broad Institute Genome Sequencing Center for Infectious Disease"/>
            <person name="Wu L."/>
            <person name="Ma J."/>
        </authorList>
    </citation>
    <scope>NUCLEOTIDE SEQUENCE [LARGE SCALE GENOMIC DNA]</scope>
    <source>
        <strain evidence="11">JCM 18657</strain>
    </source>
</reference>
<organism evidence="10 11">
    <name type="scientific">Paenibacillus thermoaerophilus</name>
    <dbReference type="NCBI Taxonomy" id="1215385"/>
    <lineage>
        <taxon>Bacteria</taxon>
        <taxon>Bacillati</taxon>
        <taxon>Bacillota</taxon>
        <taxon>Bacilli</taxon>
        <taxon>Bacillales</taxon>
        <taxon>Paenibacillaceae</taxon>
        <taxon>Paenibacillus</taxon>
    </lineage>
</organism>
<comment type="caution">
    <text evidence="10">The sequence shown here is derived from an EMBL/GenBank/DDBJ whole genome shotgun (WGS) entry which is preliminary data.</text>
</comment>
<keyword evidence="4 8" id="KW-0812">Transmembrane</keyword>
<keyword evidence="10" id="KW-0012">Acyltransferase</keyword>
<dbReference type="EMBL" id="JBHTGQ010000044">
    <property type="protein sequence ID" value="MFC7751488.1"/>
    <property type="molecule type" value="Genomic_DNA"/>
</dbReference>
<evidence type="ECO:0000313" key="10">
    <source>
        <dbReference type="EMBL" id="MFC7751488.1"/>
    </source>
</evidence>
<feature type="transmembrane region" description="Helical" evidence="8">
    <location>
        <begin position="319"/>
        <end position="339"/>
    </location>
</feature>
<gene>
    <name evidence="10" type="ORF">ACFQWB_16330</name>
</gene>
<feature type="transmembrane region" description="Helical" evidence="8">
    <location>
        <begin position="216"/>
        <end position="237"/>
    </location>
</feature>
<comment type="similarity">
    <text evidence="2">Belongs to the acyltransferase 3 family.</text>
</comment>
<keyword evidence="10" id="KW-0808">Transferase</keyword>
<accession>A0ABW2V8B7</accession>
<feature type="transmembrane region" description="Helical" evidence="8">
    <location>
        <begin position="129"/>
        <end position="150"/>
    </location>
</feature>
<comment type="subcellular location">
    <subcellularLocation>
        <location evidence="1">Cell membrane</location>
        <topology evidence="1">Multi-pass membrane protein</topology>
    </subcellularLocation>
</comment>
<keyword evidence="5 8" id="KW-1133">Transmembrane helix</keyword>
<dbReference type="PANTHER" id="PTHR40074:SF2">
    <property type="entry name" value="O-ACETYLTRANSFERASE WECH"/>
    <property type="match status" value="1"/>
</dbReference>
<keyword evidence="3" id="KW-1003">Cell membrane</keyword>
<dbReference type="Pfam" id="PF01757">
    <property type="entry name" value="Acyl_transf_3"/>
    <property type="match status" value="1"/>
</dbReference>
<protein>
    <submittedName>
        <fullName evidence="10">Acyltransferase</fullName>
    </submittedName>
</protein>